<feature type="region of interest" description="Disordered" evidence="2">
    <location>
        <begin position="1"/>
        <end position="73"/>
    </location>
</feature>
<name>A0ABQ3WMY1_9ACTN</name>
<protein>
    <submittedName>
        <fullName evidence="5">Cell division protein FtsK</fullName>
    </submittedName>
</protein>
<keyword evidence="3" id="KW-0812">Transmembrane</keyword>
<keyword evidence="3" id="KW-1133">Transmembrane helix</keyword>
<dbReference type="InterPro" id="IPR027417">
    <property type="entry name" value="P-loop_NTPase"/>
</dbReference>
<dbReference type="Gene3D" id="3.40.50.300">
    <property type="entry name" value="P-loop containing nucleotide triphosphate hydrolases"/>
    <property type="match status" value="1"/>
</dbReference>
<gene>
    <name evidence="5" type="ORF">Aca07nite_49070</name>
</gene>
<evidence type="ECO:0000313" key="5">
    <source>
        <dbReference type="EMBL" id="GID47632.1"/>
    </source>
</evidence>
<keyword evidence="3" id="KW-0472">Membrane</keyword>
<dbReference type="PROSITE" id="PS50901">
    <property type="entry name" value="FTSK"/>
    <property type="match status" value="1"/>
</dbReference>
<dbReference type="RefSeq" id="WP_204297773.1">
    <property type="nucleotide sequence ID" value="NZ_BAAAGQ010000011.1"/>
</dbReference>
<proteinExistence type="predicted"/>
<evidence type="ECO:0000256" key="2">
    <source>
        <dbReference type="SAM" id="MobiDB-lite"/>
    </source>
</evidence>
<evidence type="ECO:0000256" key="1">
    <source>
        <dbReference type="PROSITE-ProRule" id="PRU00289"/>
    </source>
</evidence>
<keyword evidence="1" id="KW-0067">ATP-binding</keyword>
<sequence>MSTAAQPEPDGFDLIPAEPDPADVPGGDVVDLNEARTRRAGPVADPVESETDPDAIEDAESIDDAPPVDGGPVDMADDIPAEILDRRKDRRPILADWARSWRGLKAMAKHQTKDAGYVLAYHVVRTPKYAAKVAVWAPVGIFRGLGRLLRWAMAEEGNWDLRQAAAQRGEADVWLKLDARRQRQSVWRWWVLAFAALAAITGAVVLAFGPAWWSYLAALVVVPLLATAGRPADRPITDRVSEGTRYRKLTAELVRRALTSLQIAAINSAVAKDPKAIAFPHDIHRDGPGHLAIVDLPFGVEASEVIARRGKLASALRLPLDQVWPEPAPGHTGRLALWVGYEPASQMKQPTCPLLAEGAKLDLFKPFPFATTPRLDQIMAEMMYRNWLFGGQPGSGKTFALRLLLLAASLDPRAEIRGYELKGVGDFAVLEPVMAEYGNGFDDETLARCFAFIEWLYEEARRRSKRIEHYARMGKAPENKVTPELASLKGSGLHPLIAWFDELQELMTSKYGKEAGELLEKVIKLGRALGIIILIGTQIPDKESLPTGITRNVNSRFCLSVADQTANDMILGTSAYKLGYRATVFQPVTEAGWGILRGFGKVQSVRSYYVDTTAAARIVARAVALRTAAGNVPVFPAEREVGPVHDVLADLAQVWPGDEKNAWNETLCAALAELRPDVYGGWEAAQLTAALKPHTAIKVADVGKRIDGKQATRRGIRHADLLTAIAERNRKRSAD</sequence>
<dbReference type="InterPro" id="IPR002543">
    <property type="entry name" value="FtsK_dom"/>
</dbReference>
<feature type="transmembrane region" description="Helical" evidence="3">
    <location>
        <begin position="186"/>
        <end position="206"/>
    </location>
</feature>
<dbReference type="EMBL" id="BOMF01000093">
    <property type="protein sequence ID" value="GID47632.1"/>
    <property type="molecule type" value="Genomic_DNA"/>
</dbReference>
<dbReference type="GO" id="GO:0051301">
    <property type="term" value="P:cell division"/>
    <property type="evidence" value="ECO:0007669"/>
    <property type="project" value="UniProtKB-KW"/>
</dbReference>
<feature type="compositionally biased region" description="Low complexity" evidence="2">
    <location>
        <begin position="64"/>
        <end position="73"/>
    </location>
</feature>
<comment type="caution">
    <text evidence="5">The sequence shown here is derived from an EMBL/GenBank/DDBJ whole genome shotgun (WGS) entry which is preliminary data.</text>
</comment>
<feature type="compositionally biased region" description="Acidic residues" evidence="2">
    <location>
        <begin position="47"/>
        <end position="63"/>
    </location>
</feature>
<keyword evidence="5" id="KW-0132">Cell division</keyword>
<organism evidence="5">
    <name type="scientific">Actinoplanes campanulatus</name>
    <dbReference type="NCBI Taxonomy" id="113559"/>
    <lineage>
        <taxon>Bacteria</taxon>
        <taxon>Bacillati</taxon>
        <taxon>Actinomycetota</taxon>
        <taxon>Actinomycetes</taxon>
        <taxon>Micromonosporales</taxon>
        <taxon>Micromonosporaceae</taxon>
        <taxon>Actinoplanes</taxon>
    </lineage>
</organism>
<feature type="binding site" evidence="1">
    <location>
        <begin position="391"/>
        <end position="398"/>
    </location>
    <ligand>
        <name>ATP</name>
        <dbReference type="ChEBI" id="CHEBI:30616"/>
    </ligand>
</feature>
<feature type="domain" description="FtsK" evidence="4">
    <location>
        <begin position="375"/>
        <end position="568"/>
    </location>
</feature>
<accession>A0ABQ3WMY1</accession>
<evidence type="ECO:0000256" key="3">
    <source>
        <dbReference type="SAM" id="Phobius"/>
    </source>
</evidence>
<dbReference type="SUPFAM" id="SSF52540">
    <property type="entry name" value="P-loop containing nucleoside triphosphate hydrolases"/>
    <property type="match status" value="1"/>
</dbReference>
<reference evidence="5" key="1">
    <citation type="submission" date="2021-01" db="EMBL/GenBank/DDBJ databases">
        <title>Whole genome shotgun sequence of Actinoplanes capillaceus NBRC 16408.</title>
        <authorList>
            <person name="Komaki H."/>
            <person name="Tamura T."/>
        </authorList>
    </citation>
    <scope>NUCLEOTIDE SEQUENCE [LARGE SCALE GENOMIC DNA]</scope>
    <source>
        <strain evidence="5">NBRC 16408</strain>
    </source>
</reference>
<evidence type="ECO:0000259" key="4">
    <source>
        <dbReference type="PROSITE" id="PS50901"/>
    </source>
</evidence>
<keyword evidence="5" id="KW-0131">Cell cycle</keyword>
<keyword evidence="1" id="KW-0547">Nucleotide-binding</keyword>